<dbReference type="Proteomes" id="UP000664265">
    <property type="component" value="Unassembled WGS sequence"/>
</dbReference>
<keyword evidence="1" id="KW-0732">Signal</keyword>
<dbReference type="GO" id="GO:0008237">
    <property type="term" value="F:metallopeptidase activity"/>
    <property type="evidence" value="ECO:0007669"/>
    <property type="project" value="UniProtKB-KW"/>
</dbReference>
<dbReference type="Pfam" id="PF05547">
    <property type="entry name" value="Peptidase_M6"/>
    <property type="match status" value="1"/>
</dbReference>
<dbReference type="EMBL" id="JAERMS010000054">
    <property type="protein sequence ID" value="MBO1364374.1"/>
    <property type="molecule type" value="Genomic_DNA"/>
</dbReference>
<dbReference type="PANTHER" id="PTHR41775">
    <property type="entry name" value="SECRETED PROTEIN-RELATED"/>
    <property type="match status" value="1"/>
</dbReference>
<sequence length="695" mass="77892">MRKAITFSFLFFYITVAFSGPAKPNQWQNLLLKNGRTVSVRLAGDENSRFYTDVEGNKYNEDGSSYTDAETFPGSLPKSRSGKIEAKRMIRLKNNQAQAVNIGKKKGLILLVNFKDVKLNPTHTMEVFDKLANQEQYKEGDIQGSVHDYFLAQSNGKFDLTFDVKGVYELSHDRSYYGGNVKIGNQYADRRPGEMIAEACKLAAKDTDFKKYDWNQDGEVDQVFVIYAGKGEADKGGSETIWPHEWDLEDSDYGRKLAISSVFINTYACGPELNGDGELCGIGTICHEFSHCLGLPDFYDTSNQGVADMGVWSVMSYGCFGGNGHRPSGFTAYEKWQCGWQNPTLLQNDTTITRMKPMDSYGETFIIRNEAYPNEFYLLENRRQQGWDADLPGSGLMITHVDYDEETWKNNHINTDNAHPRCTLITADGQKPTYTFKSTGENTHNLYPFNDIDELTETSNPAAKLYQPNIDGSLFMRKDIVRIVQQADSTVTFRIKAHEMKAPAENDTLFYESFKDCRGTGGNDGRFNGHIASSKVYTDHPGWVYNTGGAGKGCMKVGSSTLSGQLTSPAITFNGEYILHVRLAVWVKDGTSVDIRLDDKPLHVAQNISSDHFTTFTFPITAHGNHTLTFIGSKRFFIDDVCVIKKKAATAIPVLHQEKTKTAPRVYDLRGIYRGSSIDNLPAGIYIINGRKIRK</sequence>
<organism evidence="3 4">
    <name type="scientific">Prevotella illustrans</name>
    <dbReference type="NCBI Taxonomy" id="2800387"/>
    <lineage>
        <taxon>Bacteria</taxon>
        <taxon>Pseudomonadati</taxon>
        <taxon>Bacteroidota</taxon>
        <taxon>Bacteroidia</taxon>
        <taxon>Bacteroidales</taxon>
        <taxon>Prevotellaceae</taxon>
        <taxon>Prevotella</taxon>
    </lineage>
</organism>
<keyword evidence="3" id="KW-0378">Hydrolase</keyword>
<keyword evidence="3" id="KW-0645">Protease</keyword>
<dbReference type="PANTHER" id="PTHR41775:SF1">
    <property type="entry name" value="PEPTIDASE M6-LIKE DOMAIN-CONTAINING PROTEIN"/>
    <property type="match status" value="1"/>
</dbReference>
<dbReference type="SUPFAM" id="SSF55486">
    <property type="entry name" value="Metalloproteases ('zincins'), catalytic domain"/>
    <property type="match status" value="1"/>
</dbReference>
<feature type="chain" id="PRO_5046543428" evidence="1">
    <location>
        <begin position="20"/>
        <end position="695"/>
    </location>
</feature>
<evidence type="ECO:0000259" key="2">
    <source>
        <dbReference type="Pfam" id="PF05547"/>
    </source>
</evidence>
<accession>A0ABS3M870</accession>
<reference evidence="3 4" key="1">
    <citation type="submission" date="2021-01" db="EMBL/GenBank/DDBJ databases">
        <title>Prevotella A2931 sp. nov.</title>
        <authorList>
            <person name="Buhl M."/>
            <person name="Oberhettinger P."/>
        </authorList>
    </citation>
    <scope>NUCLEOTIDE SEQUENCE [LARGE SCALE GENOMIC DNA]</scope>
    <source>
        <strain evidence="3 4">A2931</strain>
    </source>
</reference>
<name>A0ABS3M870_9BACT</name>
<keyword evidence="3" id="KW-0482">Metalloprotease</keyword>
<dbReference type="NCBIfam" id="TIGR03296">
    <property type="entry name" value="M6dom_TIGR03296"/>
    <property type="match status" value="1"/>
</dbReference>
<proteinExistence type="predicted"/>
<evidence type="ECO:0000256" key="1">
    <source>
        <dbReference type="SAM" id="SignalP"/>
    </source>
</evidence>
<feature type="signal peptide" evidence="1">
    <location>
        <begin position="1"/>
        <end position="19"/>
    </location>
</feature>
<dbReference type="InterPro" id="IPR008757">
    <property type="entry name" value="Peptidase_M6-like_domain"/>
</dbReference>
<dbReference type="RefSeq" id="WP_158267267.1">
    <property type="nucleotide sequence ID" value="NZ_JAERMS010000054.1"/>
</dbReference>
<evidence type="ECO:0000313" key="3">
    <source>
        <dbReference type="EMBL" id="MBO1364374.1"/>
    </source>
</evidence>
<comment type="caution">
    <text evidence="3">The sequence shown here is derived from an EMBL/GenBank/DDBJ whole genome shotgun (WGS) entry which is preliminary data.</text>
</comment>
<feature type="domain" description="Peptidase M6-like" evidence="2">
    <location>
        <begin position="134"/>
        <end position="335"/>
    </location>
</feature>
<protein>
    <submittedName>
        <fullName evidence="3">M6 family metalloprotease domain-containing protein</fullName>
    </submittedName>
</protein>
<evidence type="ECO:0000313" key="4">
    <source>
        <dbReference type="Proteomes" id="UP000664265"/>
    </source>
</evidence>
<gene>
    <name evidence="3" type="ORF">JHU38_11470</name>
</gene>
<keyword evidence="4" id="KW-1185">Reference proteome</keyword>